<name>A0A1I4J5C6_9HYPH</name>
<keyword evidence="3" id="KW-0597">Phosphoprotein</keyword>
<evidence type="ECO:0000256" key="1">
    <source>
        <dbReference type="ARBA" id="ARBA00000085"/>
    </source>
</evidence>
<dbReference type="GO" id="GO:0004673">
    <property type="term" value="F:protein histidine kinase activity"/>
    <property type="evidence" value="ECO:0007669"/>
    <property type="project" value="UniProtKB-EC"/>
</dbReference>
<evidence type="ECO:0000256" key="2">
    <source>
        <dbReference type="ARBA" id="ARBA00012438"/>
    </source>
</evidence>
<evidence type="ECO:0000256" key="3">
    <source>
        <dbReference type="ARBA" id="ARBA00022553"/>
    </source>
</evidence>
<evidence type="ECO:0000313" key="8">
    <source>
        <dbReference type="Proteomes" id="UP000199048"/>
    </source>
</evidence>
<dbReference type="Gene3D" id="2.10.70.100">
    <property type="match status" value="1"/>
</dbReference>
<keyword evidence="8" id="KW-1185">Reference proteome</keyword>
<dbReference type="InterPro" id="IPR052162">
    <property type="entry name" value="Sensor_kinase/Photoreceptor"/>
</dbReference>
<dbReference type="STRING" id="582667.SAMN05192568_1007147"/>
<dbReference type="Gene3D" id="3.30.450.20">
    <property type="entry name" value="PAS domain"/>
    <property type="match status" value="1"/>
</dbReference>
<organism evidence="7 8">
    <name type="scientific">Methylobacterium pseudosasicola</name>
    <dbReference type="NCBI Taxonomy" id="582667"/>
    <lineage>
        <taxon>Bacteria</taxon>
        <taxon>Pseudomonadati</taxon>
        <taxon>Pseudomonadota</taxon>
        <taxon>Alphaproteobacteria</taxon>
        <taxon>Hyphomicrobiales</taxon>
        <taxon>Methylobacteriaceae</taxon>
        <taxon>Methylobacterium</taxon>
    </lineage>
</organism>
<evidence type="ECO:0000313" key="7">
    <source>
        <dbReference type="EMBL" id="SFL61802.1"/>
    </source>
</evidence>
<dbReference type="EMBL" id="FOTK01000007">
    <property type="protein sequence ID" value="SFL61802.1"/>
    <property type="molecule type" value="Genomic_DNA"/>
</dbReference>
<dbReference type="PANTHER" id="PTHR43304">
    <property type="entry name" value="PHYTOCHROME-LIKE PROTEIN CPH1"/>
    <property type="match status" value="1"/>
</dbReference>
<evidence type="ECO:0000256" key="5">
    <source>
        <dbReference type="ARBA" id="ARBA00022777"/>
    </source>
</evidence>
<proteinExistence type="predicted"/>
<dbReference type="PROSITE" id="PS50113">
    <property type="entry name" value="PAC"/>
    <property type="match status" value="1"/>
</dbReference>
<dbReference type="Pfam" id="PF08447">
    <property type="entry name" value="PAS_3"/>
    <property type="match status" value="1"/>
</dbReference>
<sequence length="204" mass="22580">MPKPKFSENRTCAAFQGALDALDVIGNWSWDADTDRIQADLFVALLFNVDPKEAEAGLPLDAFLASIHPEDRDRVQAHIHRGGRGGGLYVIEYRVCSADGVTRWVLGRGRFLHDHRGQPVSGRGIIVDITDVRMGEASSGAVEMTEFHEPEPPLERAADFAMAAHQAICELEDPALKARADALLLDLGRKLAEQEQRLRRTQMN</sequence>
<keyword evidence="5" id="KW-0418">Kinase</keyword>
<dbReference type="SUPFAM" id="SSF55785">
    <property type="entry name" value="PYP-like sensor domain (PAS domain)"/>
    <property type="match status" value="1"/>
</dbReference>
<dbReference type="NCBIfam" id="TIGR00229">
    <property type="entry name" value="sensory_box"/>
    <property type="match status" value="1"/>
</dbReference>
<dbReference type="AlphaFoldDB" id="A0A1I4J5C6"/>
<gene>
    <name evidence="7" type="ORF">SAMN05192568_1007147</name>
</gene>
<dbReference type="EC" id="2.7.13.3" evidence="2"/>
<feature type="domain" description="PAC" evidence="6">
    <location>
        <begin position="89"/>
        <end position="141"/>
    </location>
</feature>
<dbReference type="CDD" id="cd00130">
    <property type="entry name" value="PAS"/>
    <property type="match status" value="1"/>
</dbReference>
<reference evidence="8" key="1">
    <citation type="submission" date="2016-10" db="EMBL/GenBank/DDBJ databases">
        <authorList>
            <person name="Varghese N."/>
            <person name="Submissions S."/>
        </authorList>
    </citation>
    <scope>NUCLEOTIDE SEQUENCE [LARGE SCALE GENOMIC DNA]</scope>
    <source>
        <strain evidence="8">BL36</strain>
    </source>
</reference>
<dbReference type="RefSeq" id="WP_092039402.1">
    <property type="nucleotide sequence ID" value="NZ_FOTK01000007.1"/>
</dbReference>
<dbReference type="InterPro" id="IPR000014">
    <property type="entry name" value="PAS"/>
</dbReference>
<dbReference type="PANTHER" id="PTHR43304:SF1">
    <property type="entry name" value="PAC DOMAIN-CONTAINING PROTEIN"/>
    <property type="match status" value="1"/>
</dbReference>
<dbReference type="OrthoDB" id="8003951at2"/>
<dbReference type="InterPro" id="IPR035965">
    <property type="entry name" value="PAS-like_dom_sf"/>
</dbReference>
<dbReference type="InterPro" id="IPR000700">
    <property type="entry name" value="PAS-assoc_C"/>
</dbReference>
<dbReference type="InterPro" id="IPR013655">
    <property type="entry name" value="PAS_fold_3"/>
</dbReference>
<protein>
    <recommendedName>
        <fullName evidence="2">histidine kinase</fullName>
        <ecNumber evidence="2">2.7.13.3</ecNumber>
    </recommendedName>
</protein>
<keyword evidence="4" id="KW-0808">Transferase</keyword>
<comment type="catalytic activity">
    <reaction evidence="1">
        <text>ATP + protein L-histidine = ADP + protein N-phospho-L-histidine.</text>
        <dbReference type="EC" id="2.7.13.3"/>
    </reaction>
</comment>
<dbReference type="Proteomes" id="UP000199048">
    <property type="component" value="Unassembled WGS sequence"/>
</dbReference>
<evidence type="ECO:0000256" key="4">
    <source>
        <dbReference type="ARBA" id="ARBA00022679"/>
    </source>
</evidence>
<evidence type="ECO:0000259" key="6">
    <source>
        <dbReference type="PROSITE" id="PS50113"/>
    </source>
</evidence>
<accession>A0A1I4J5C6</accession>